<reference evidence="5 6" key="2">
    <citation type="submission" date="2018-11" db="EMBL/GenBank/DDBJ databases">
        <authorList>
            <consortium name="Pathogen Informatics"/>
        </authorList>
    </citation>
    <scope>NUCLEOTIDE SEQUENCE [LARGE SCALE GENOMIC DNA]</scope>
    <source>
        <strain evidence="5">Dakar</strain>
        <strain evidence="6">Dakar, Senegal</strain>
    </source>
</reference>
<dbReference type="PROSITE" id="PS50014">
    <property type="entry name" value="BROMODOMAIN_2"/>
    <property type="match status" value="2"/>
</dbReference>
<feature type="domain" description="Bromo" evidence="4">
    <location>
        <begin position="602"/>
        <end position="672"/>
    </location>
</feature>
<dbReference type="InterPro" id="IPR041670">
    <property type="entry name" value="Znf-CCHC_6"/>
</dbReference>
<feature type="compositionally biased region" description="Basic and acidic residues" evidence="3">
    <location>
        <begin position="467"/>
        <end position="476"/>
    </location>
</feature>
<feature type="region of interest" description="Disordered" evidence="3">
    <location>
        <begin position="300"/>
        <end position="324"/>
    </location>
</feature>
<dbReference type="InterPro" id="IPR040240">
    <property type="entry name" value="TAF1"/>
</dbReference>
<feature type="region of interest" description="Disordered" evidence="3">
    <location>
        <begin position="1011"/>
        <end position="1035"/>
    </location>
</feature>
<dbReference type="EMBL" id="UZAK01000201">
    <property type="protein sequence ID" value="VDO60888.1"/>
    <property type="molecule type" value="Genomic_DNA"/>
</dbReference>
<gene>
    <name evidence="5" type="ORF">SCUD_LOCUS329</name>
</gene>
<reference evidence="7" key="1">
    <citation type="submission" date="2016-06" db="UniProtKB">
        <authorList>
            <consortium name="WormBaseParasite"/>
        </authorList>
    </citation>
    <scope>IDENTIFICATION</scope>
</reference>
<organism evidence="7">
    <name type="scientific">Schistosoma curassoni</name>
    <dbReference type="NCBI Taxonomy" id="6186"/>
    <lineage>
        <taxon>Eukaryota</taxon>
        <taxon>Metazoa</taxon>
        <taxon>Spiralia</taxon>
        <taxon>Lophotrochozoa</taxon>
        <taxon>Platyhelminthes</taxon>
        <taxon>Trematoda</taxon>
        <taxon>Digenea</taxon>
        <taxon>Strigeidida</taxon>
        <taxon>Schistosomatoidea</taxon>
        <taxon>Schistosomatidae</taxon>
        <taxon>Schistosoma</taxon>
    </lineage>
</organism>
<evidence type="ECO:0000256" key="2">
    <source>
        <dbReference type="PROSITE-ProRule" id="PRU00035"/>
    </source>
</evidence>
<dbReference type="PANTHER" id="PTHR13900:SF0">
    <property type="entry name" value="TRANSCRIPTION INITIATION FACTOR TFIID SUBUNIT 1"/>
    <property type="match status" value="1"/>
</dbReference>
<dbReference type="SMART" id="SM00297">
    <property type="entry name" value="BROMO"/>
    <property type="match status" value="2"/>
</dbReference>
<dbReference type="GO" id="GO:0017025">
    <property type="term" value="F:TBP-class protein binding"/>
    <property type="evidence" value="ECO:0007669"/>
    <property type="project" value="InterPro"/>
</dbReference>
<dbReference type="PRINTS" id="PR00503">
    <property type="entry name" value="BROMODOMAIN"/>
</dbReference>
<feature type="region of interest" description="Disordered" evidence="3">
    <location>
        <begin position="66"/>
        <end position="110"/>
    </location>
</feature>
<dbReference type="GO" id="GO:0051123">
    <property type="term" value="P:RNA polymerase II preinitiation complex assembly"/>
    <property type="evidence" value="ECO:0007669"/>
    <property type="project" value="TreeGrafter"/>
</dbReference>
<feature type="region of interest" description="Disordered" evidence="3">
    <location>
        <begin position="543"/>
        <end position="577"/>
    </location>
</feature>
<feature type="region of interest" description="Disordered" evidence="3">
    <location>
        <begin position="1107"/>
        <end position="1127"/>
    </location>
</feature>
<feature type="region of interest" description="Disordered" evidence="3">
    <location>
        <begin position="806"/>
        <end position="848"/>
    </location>
</feature>
<feature type="compositionally biased region" description="Acidic residues" evidence="3">
    <location>
        <begin position="68"/>
        <end position="83"/>
    </location>
</feature>
<feature type="domain" description="Bromo" evidence="4">
    <location>
        <begin position="726"/>
        <end position="777"/>
    </location>
</feature>
<feature type="compositionally biased region" description="Polar residues" evidence="3">
    <location>
        <begin position="817"/>
        <end position="848"/>
    </location>
</feature>
<dbReference type="PANTHER" id="PTHR13900">
    <property type="entry name" value="TRANSCRIPTION INITIATION FACTOR TFIID"/>
    <property type="match status" value="1"/>
</dbReference>
<dbReference type="InterPro" id="IPR001487">
    <property type="entry name" value="Bromodomain"/>
</dbReference>
<name>A0A183JCC2_9TREM</name>
<evidence type="ECO:0000313" key="6">
    <source>
        <dbReference type="Proteomes" id="UP000279833"/>
    </source>
</evidence>
<evidence type="ECO:0000256" key="1">
    <source>
        <dbReference type="ARBA" id="ARBA00023117"/>
    </source>
</evidence>
<feature type="compositionally biased region" description="Basic and acidic residues" evidence="3">
    <location>
        <begin position="1014"/>
        <end position="1024"/>
    </location>
</feature>
<feature type="compositionally biased region" description="Acidic residues" evidence="3">
    <location>
        <begin position="941"/>
        <end position="954"/>
    </location>
</feature>
<protein>
    <submittedName>
        <fullName evidence="7">Transcription initiation factor TFIID subunit 1</fullName>
    </submittedName>
</protein>
<feature type="compositionally biased region" description="Low complexity" evidence="3">
    <location>
        <begin position="92"/>
        <end position="109"/>
    </location>
</feature>
<dbReference type="STRING" id="6186.A0A183JCC2"/>
<evidence type="ECO:0000256" key="3">
    <source>
        <dbReference type="SAM" id="MobiDB-lite"/>
    </source>
</evidence>
<dbReference type="Pfam" id="PF00439">
    <property type="entry name" value="Bromodomain"/>
    <property type="match status" value="2"/>
</dbReference>
<dbReference type="GO" id="GO:0005669">
    <property type="term" value="C:transcription factor TFIID complex"/>
    <property type="evidence" value="ECO:0007669"/>
    <property type="project" value="InterPro"/>
</dbReference>
<dbReference type="SUPFAM" id="SSF47370">
    <property type="entry name" value="Bromodomain"/>
    <property type="match status" value="2"/>
</dbReference>
<dbReference type="GO" id="GO:0016251">
    <property type="term" value="F:RNA polymerase II general transcription initiation factor activity"/>
    <property type="evidence" value="ECO:0007669"/>
    <property type="project" value="InterPro"/>
</dbReference>
<dbReference type="Proteomes" id="UP000279833">
    <property type="component" value="Unassembled WGS sequence"/>
</dbReference>
<dbReference type="WBParaSite" id="SCUD_0000032801-mRNA-1">
    <property type="protein sequence ID" value="SCUD_0000032801-mRNA-1"/>
    <property type="gene ID" value="SCUD_0000032801"/>
</dbReference>
<accession>A0A183JCC2</accession>
<keyword evidence="1 2" id="KW-0103">Bromodomain</keyword>
<feature type="compositionally biased region" description="Basic and acidic residues" evidence="3">
    <location>
        <begin position="955"/>
        <end position="965"/>
    </location>
</feature>
<feature type="region of interest" description="Disordered" evidence="3">
    <location>
        <begin position="457"/>
        <end position="481"/>
    </location>
</feature>
<evidence type="ECO:0000259" key="4">
    <source>
        <dbReference type="PROSITE" id="PS50014"/>
    </source>
</evidence>
<evidence type="ECO:0000313" key="5">
    <source>
        <dbReference type="EMBL" id="VDO60888.1"/>
    </source>
</evidence>
<keyword evidence="6" id="KW-1185">Reference proteome</keyword>
<dbReference type="Gene3D" id="1.20.920.10">
    <property type="entry name" value="Bromodomain-like"/>
    <property type="match status" value="2"/>
</dbReference>
<dbReference type="AlphaFoldDB" id="A0A183JCC2"/>
<dbReference type="InterPro" id="IPR036427">
    <property type="entry name" value="Bromodomain-like_sf"/>
</dbReference>
<proteinExistence type="predicted"/>
<dbReference type="Pfam" id="PF15288">
    <property type="entry name" value="zf-CCHC_6"/>
    <property type="match status" value="1"/>
</dbReference>
<dbReference type="GO" id="GO:0004402">
    <property type="term" value="F:histone acetyltransferase activity"/>
    <property type="evidence" value="ECO:0007669"/>
    <property type="project" value="InterPro"/>
</dbReference>
<feature type="region of interest" description="Disordered" evidence="3">
    <location>
        <begin position="939"/>
        <end position="980"/>
    </location>
</feature>
<sequence>MLYCSWEIIDMVRFTSTERAKQGEEEGSAKFARGNRLSISEQIRCYKEECQRIFDLQNRVLSNSELLSSDEEVSSEDDEDEVTGTDSVGQRSTLLGSHSSSTTSNSIGGVRLSSLSSTARSYAHMSRSIESVLSSQMNSKYADGKTDEKDRVNLKRALESGDQSSGLKRPRKTNQLLLKENSLSGNGVESSETVSVVGSNSSSVVYDASSTAAGTILDLTPPWPNANKKMLRIMRTYSEDGHQYTRTELVPWSPVVEIYLKIRQTRDDDFIHNFVDSDNHFREQQRKEKRRLQDQLRRLRKQQQVMRERGGVTGSSMPGMKSLGLSNKVNRHRRHKTLTEALIKMRCGACGQTGHMRTNKECPMYGRSNTSSSLHNEGGIRRTAAERAQFRTQTTIRNMSRSGDLNSLESRSDDREIGFLENYGNSRKIEPDTIAAAQALASRPVCELLAEQEKEEKANYSNDLDNSDVKHLSKDSDDFDESSMHGVLGENDMTVEGTKLKLHSGLTKYIKEQNRRNLKLKIRRQLLDRLDAAAAVVQSANSSRRGLMSTTGRGGGGRNRRTSLSMNDDDFPTSIKHRGNRRRIDPRVALNHIFEGIYKGLTQIPGYKIFMHPVKEKDFPNYYSQIETPMDLSQIRMKINENSYATREEFLSDIRLIYNNSSKFNGRYSAYTETAMKMCSHVMEQFCHKELKLMRLESLVNPLLDEDDLVGLSYLLQQAIEAMRGDYYKIISNPMDLSTLEKLVKENRFRSREEFFVQIELILSNCITFNGNESPLTEIAQKMLQAARTRLEQDKETLDTIEANIRSQLENEPYTESIPSQNGPINSRSNMLENQTNQKSTHIKPLSTTSRINQVSKLLKRKSIKSTLCKNKDLKTTKRKKTQRLNTTIDKESLHYDVSYNSSDGQTTDRSLNTTLDIINTSGSDRLLRQRSSGAWYGVDLEYDDDDDDDDNDDEQHKGDNVNHPDDDESDNDILRKTSTKQDINVSKRWTINEESSDLYTSKSVTSLRNEYTLSREPDSDHTEGSNYMGRSTAGHDENSFDWNCQEATTSRSHVANDQLRQIVSNLSERSSTISEHTMGDDNLQQYDYDNNQIVDDYADYDVDNSLNSSRELHSNGNSRQTNDWNQYTSLTNVEDDENDGNDYADDGVIELRSQQDKFPTYIDEETRVSFFFTDQ</sequence>
<evidence type="ECO:0000313" key="7">
    <source>
        <dbReference type="WBParaSite" id="SCUD_0000032801-mRNA-1"/>
    </source>
</evidence>